<evidence type="ECO:0000256" key="7">
    <source>
        <dbReference type="ARBA" id="ARBA00022618"/>
    </source>
</evidence>
<comment type="subunit">
    <text evidence="4">Forms a membrane-associated complex with FtsE.</text>
</comment>
<proteinExistence type="inferred from homology"/>
<comment type="subcellular location">
    <subcellularLocation>
        <location evidence="2">Cell membrane</location>
        <topology evidence="2">Multi-pass membrane protein</topology>
    </subcellularLocation>
</comment>
<comment type="caution">
    <text evidence="16">The sequence shown here is derived from an EMBL/GenBank/DDBJ whole genome shotgun (WGS) entry which is preliminary data.</text>
</comment>
<gene>
    <name evidence="16" type="ORF">HNR07_003768</name>
</gene>
<name>A0A840WI01_9ACTN</name>
<evidence type="ECO:0000256" key="12">
    <source>
        <dbReference type="PIRNR" id="PIRNR003097"/>
    </source>
</evidence>
<evidence type="ECO:0000256" key="10">
    <source>
        <dbReference type="ARBA" id="ARBA00023136"/>
    </source>
</evidence>
<evidence type="ECO:0000259" key="15">
    <source>
        <dbReference type="Pfam" id="PF18075"/>
    </source>
</evidence>
<feature type="transmembrane region" description="Helical" evidence="13">
    <location>
        <begin position="180"/>
        <end position="202"/>
    </location>
</feature>
<evidence type="ECO:0000256" key="1">
    <source>
        <dbReference type="ARBA" id="ARBA00003552"/>
    </source>
</evidence>
<evidence type="ECO:0000256" key="11">
    <source>
        <dbReference type="ARBA" id="ARBA00023306"/>
    </source>
</evidence>
<dbReference type="InterPro" id="IPR040690">
    <property type="entry name" value="FtsX_ECD"/>
</dbReference>
<keyword evidence="17" id="KW-1185">Reference proteome</keyword>
<feature type="transmembrane region" description="Helical" evidence="13">
    <location>
        <begin position="21"/>
        <end position="41"/>
    </location>
</feature>
<comment type="function">
    <text evidence="1">Part of the ABC transporter FtsEX involved in cellular division.</text>
</comment>
<evidence type="ECO:0000259" key="14">
    <source>
        <dbReference type="Pfam" id="PF02687"/>
    </source>
</evidence>
<dbReference type="GO" id="GO:0005886">
    <property type="term" value="C:plasma membrane"/>
    <property type="evidence" value="ECO:0007669"/>
    <property type="project" value="UniProtKB-SubCell"/>
</dbReference>
<evidence type="ECO:0000313" key="17">
    <source>
        <dbReference type="Proteomes" id="UP000579647"/>
    </source>
</evidence>
<organism evidence="16 17">
    <name type="scientific">Nocardiopsis metallicus</name>
    <dbReference type="NCBI Taxonomy" id="179819"/>
    <lineage>
        <taxon>Bacteria</taxon>
        <taxon>Bacillati</taxon>
        <taxon>Actinomycetota</taxon>
        <taxon>Actinomycetes</taxon>
        <taxon>Streptosporangiales</taxon>
        <taxon>Nocardiopsidaceae</taxon>
        <taxon>Nocardiopsis</taxon>
    </lineage>
</organism>
<feature type="domain" description="ABC3 transporter permease C-terminal" evidence="14">
    <location>
        <begin position="184"/>
        <end position="302"/>
    </location>
</feature>
<dbReference type="PIRSF" id="PIRSF003097">
    <property type="entry name" value="FtsX"/>
    <property type="match status" value="1"/>
</dbReference>
<keyword evidence="7 12" id="KW-0132">Cell division</keyword>
<evidence type="ECO:0000256" key="3">
    <source>
        <dbReference type="ARBA" id="ARBA00007379"/>
    </source>
</evidence>
<evidence type="ECO:0000256" key="5">
    <source>
        <dbReference type="ARBA" id="ARBA00021907"/>
    </source>
</evidence>
<dbReference type="Gene3D" id="3.30.70.3040">
    <property type="match status" value="1"/>
</dbReference>
<evidence type="ECO:0000256" key="13">
    <source>
        <dbReference type="SAM" id="Phobius"/>
    </source>
</evidence>
<feature type="domain" description="FtsX extracellular" evidence="15">
    <location>
        <begin position="57"/>
        <end position="161"/>
    </location>
</feature>
<dbReference type="PANTHER" id="PTHR47755:SF1">
    <property type="entry name" value="CELL DIVISION PROTEIN FTSX"/>
    <property type="match status" value="1"/>
</dbReference>
<dbReference type="GO" id="GO:0051301">
    <property type="term" value="P:cell division"/>
    <property type="evidence" value="ECO:0007669"/>
    <property type="project" value="UniProtKB-KW"/>
</dbReference>
<keyword evidence="11 12" id="KW-0131">Cell cycle</keyword>
<evidence type="ECO:0000256" key="9">
    <source>
        <dbReference type="ARBA" id="ARBA00022989"/>
    </source>
</evidence>
<dbReference type="Pfam" id="PF02687">
    <property type="entry name" value="FtsX"/>
    <property type="match status" value="1"/>
</dbReference>
<keyword evidence="10 12" id="KW-0472">Membrane</keyword>
<dbReference type="InterPro" id="IPR003838">
    <property type="entry name" value="ABC3_permease_C"/>
</dbReference>
<evidence type="ECO:0000256" key="8">
    <source>
        <dbReference type="ARBA" id="ARBA00022692"/>
    </source>
</evidence>
<dbReference type="Proteomes" id="UP000579647">
    <property type="component" value="Unassembled WGS sequence"/>
</dbReference>
<feature type="transmembrane region" description="Helical" evidence="13">
    <location>
        <begin position="223"/>
        <end position="253"/>
    </location>
</feature>
<dbReference type="EMBL" id="JACHDO010000001">
    <property type="protein sequence ID" value="MBB5492631.1"/>
    <property type="molecule type" value="Genomic_DNA"/>
</dbReference>
<evidence type="ECO:0000313" key="16">
    <source>
        <dbReference type="EMBL" id="MBB5492631.1"/>
    </source>
</evidence>
<dbReference type="InterPro" id="IPR047929">
    <property type="entry name" value="FtsX_actino"/>
</dbReference>
<dbReference type="Pfam" id="PF18075">
    <property type="entry name" value="FtsX_ECD"/>
    <property type="match status" value="1"/>
</dbReference>
<feature type="transmembrane region" description="Helical" evidence="13">
    <location>
        <begin position="273"/>
        <end position="297"/>
    </location>
</feature>
<keyword evidence="8 13" id="KW-0812">Transmembrane</keyword>
<dbReference type="InterPro" id="IPR004513">
    <property type="entry name" value="FtsX"/>
</dbReference>
<dbReference type="RefSeq" id="WP_221318868.1">
    <property type="nucleotide sequence ID" value="NZ_BAAAKM010000033.1"/>
</dbReference>
<dbReference type="AlphaFoldDB" id="A0A840WI01"/>
<comment type="similarity">
    <text evidence="3 12">Belongs to the ABC-4 integral membrane protein family. FtsX subfamily.</text>
</comment>
<keyword evidence="6 12" id="KW-1003">Cell membrane</keyword>
<reference evidence="16 17" key="1">
    <citation type="submission" date="2020-08" db="EMBL/GenBank/DDBJ databases">
        <title>Sequencing the genomes of 1000 actinobacteria strains.</title>
        <authorList>
            <person name="Klenk H.-P."/>
        </authorList>
    </citation>
    <scope>NUCLEOTIDE SEQUENCE [LARGE SCALE GENOMIC DNA]</scope>
    <source>
        <strain evidence="16 17">DSM 44598</strain>
    </source>
</reference>
<dbReference type="PANTHER" id="PTHR47755">
    <property type="entry name" value="CELL DIVISION PROTEIN FTSX"/>
    <property type="match status" value="1"/>
</dbReference>
<sequence length="303" mass="33136">MRAQFVLSETWIGLRRNLTMTIAVITTVAISLALFGAGLLVNQQVSEMRNYWDQRITLTIYMCNEISPTAACQENGAATEEDRNALEAQLDSLSEVEDYRYLTAAEAWADFQERIGSSNEALAEAAQEGDIPENYRVQLTNPDHYDTVRAAVDGASGVDSVSNDQRVLEQFFGLLDGLKWAALVVAGVQLAAAALLIGNTIRLSAYSRRRETGIMRLVGASNFYIQLPFLLEGAIAGLVGGVIASGFIVATRFTLLTQIEDWFQFDVALGTGALLYVIGVSMILGVLLCTVTSFLTLRRYLKV</sequence>
<protein>
    <recommendedName>
        <fullName evidence="5 12">Cell division protein FtsX</fullName>
    </recommendedName>
</protein>
<evidence type="ECO:0000256" key="6">
    <source>
        <dbReference type="ARBA" id="ARBA00022475"/>
    </source>
</evidence>
<dbReference type="NCBIfam" id="NF038346">
    <property type="entry name" value="FtsX_actino"/>
    <property type="match status" value="1"/>
</dbReference>
<evidence type="ECO:0000256" key="4">
    <source>
        <dbReference type="ARBA" id="ARBA00011160"/>
    </source>
</evidence>
<keyword evidence="9 13" id="KW-1133">Transmembrane helix</keyword>
<accession>A0A840WI01</accession>
<evidence type="ECO:0000256" key="2">
    <source>
        <dbReference type="ARBA" id="ARBA00004651"/>
    </source>
</evidence>